<evidence type="ECO:0000256" key="6">
    <source>
        <dbReference type="ARBA" id="ARBA00023163"/>
    </source>
</evidence>
<reference evidence="12" key="2">
    <citation type="journal article" date="2021" name="PeerJ">
        <title>Extensive microbial diversity within the chicken gut microbiome revealed by metagenomics and culture.</title>
        <authorList>
            <person name="Gilroy R."/>
            <person name="Ravi A."/>
            <person name="Getino M."/>
            <person name="Pursley I."/>
            <person name="Horton D.L."/>
            <person name="Alikhan N.F."/>
            <person name="Baker D."/>
            <person name="Gharbi K."/>
            <person name="Hall N."/>
            <person name="Watson M."/>
            <person name="Adriaenssens E.M."/>
            <person name="Foster-Nyarko E."/>
            <person name="Jarju S."/>
            <person name="Secka A."/>
            <person name="Antonio M."/>
            <person name="Oren A."/>
            <person name="Chaudhuri R.R."/>
            <person name="La Ragione R."/>
            <person name="Hildebrand F."/>
            <person name="Pallen M.J."/>
        </authorList>
    </citation>
    <scope>NUCLEOTIDE SEQUENCE</scope>
    <source>
        <strain evidence="12">ChiBcolR7-354</strain>
    </source>
</reference>
<dbReference type="CDD" id="cd17574">
    <property type="entry name" value="REC_OmpR"/>
    <property type="match status" value="1"/>
</dbReference>
<gene>
    <name evidence="12" type="primary">vanR</name>
    <name evidence="12" type="ORF">IAB77_09870</name>
</gene>
<evidence type="ECO:0000313" key="13">
    <source>
        <dbReference type="Proteomes" id="UP000824262"/>
    </source>
</evidence>
<dbReference type="InterPro" id="IPR011006">
    <property type="entry name" value="CheY-like_superfamily"/>
</dbReference>
<dbReference type="GO" id="GO:0032993">
    <property type="term" value="C:protein-DNA complex"/>
    <property type="evidence" value="ECO:0007669"/>
    <property type="project" value="TreeGrafter"/>
</dbReference>
<dbReference type="InterPro" id="IPR039420">
    <property type="entry name" value="WalR-like"/>
</dbReference>
<evidence type="ECO:0000259" key="11">
    <source>
        <dbReference type="PROSITE" id="PS51755"/>
    </source>
</evidence>
<feature type="domain" description="OmpR/PhoB-type" evidence="11">
    <location>
        <begin position="134"/>
        <end position="232"/>
    </location>
</feature>
<sequence>MPQTILVVDDEREIADLVELYLKNEGFAVRKFYNASEALECVRTETLDLAILDVMLPDMDGFTLCARIREEHFWPIIMLTARVEDIDKIMGLTIGADDYITKPFNPLELVARVKTQLRRYTRYNHPGEEAPTNENEYDIRGLVINKDTHKCTLYGKNIALTPIEFGILWYLCDNRGRVISSEELFEAVWGEKYLDNNNTVMAHIGRLREKLGEPPRKPRFVKTVWGVGYQVE</sequence>
<dbReference type="CDD" id="cd00383">
    <property type="entry name" value="trans_reg_C"/>
    <property type="match status" value="1"/>
</dbReference>
<keyword evidence="4" id="KW-0805">Transcription regulation</keyword>
<dbReference type="GO" id="GO:0000156">
    <property type="term" value="F:phosphorelay response regulator activity"/>
    <property type="evidence" value="ECO:0007669"/>
    <property type="project" value="TreeGrafter"/>
</dbReference>
<dbReference type="InterPro" id="IPR058211">
    <property type="entry name" value="VanR-like"/>
</dbReference>
<dbReference type="SMART" id="SM00448">
    <property type="entry name" value="REC"/>
    <property type="match status" value="1"/>
</dbReference>
<dbReference type="PANTHER" id="PTHR48111">
    <property type="entry name" value="REGULATOR OF RPOS"/>
    <property type="match status" value="1"/>
</dbReference>
<dbReference type="GO" id="GO:0000976">
    <property type="term" value="F:transcription cis-regulatory region binding"/>
    <property type="evidence" value="ECO:0007669"/>
    <property type="project" value="TreeGrafter"/>
</dbReference>
<comment type="function">
    <text evidence="7">May play the central regulatory role in sporulation. It may be an element of the effector pathway responsible for the activation of sporulation genes in response to nutritional stress. Spo0A may act in concert with spo0H (a sigma factor) to control the expression of some genes that are critical to the sporulation process.</text>
</comment>
<dbReference type="GO" id="GO:0005829">
    <property type="term" value="C:cytosol"/>
    <property type="evidence" value="ECO:0007669"/>
    <property type="project" value="TreeGrafter"/>
</dbReference>
<keyword evidence="3" id="KW-0902">Two-component regulatory system</keyword>
<proteinExistence type="predicted"/>
<dbReference type="AlphaFoldDB" id="A0A9D0ZG65"/>
<name>A0A9D0ZG65_9FIRM</name>
<evidence type="ECO:0000256" key="2">
    <source>
        <dbReference type="ARBA" id="ARBA00022553"/>
    </source>
</evidence>
<dbReference type="Pfam" id="PF00072">
    <property type="entry name" value="Response_reg"/>
    <property type="match status" value="1"/>
</dbReference>
<keyword evidence="5 9" id="KW-0238">DNA-binding</keyword>
<dbReference type="InterPro" id="IPR001867">
    <property type="entry name" value="OmpR/PhoB-type_DNA-bd"/>
</dbReference>
<keyword evidence="6" id="KW-0804">Transcription</keyword>
<dbReference type="NCBIfam" id="NF033117">
    <property type="entry name" value="vanR_ACDEGLN"/>
    <property type="match status" value="1"/>
</dbReference>
<evidence type="ECO:0000256" key="3">
    <source>
        <dbReference type="ARBA" id="ARBA00023012"/>
    </source>
</evidence>
<dbReference type="Pfam" id="PF00486">
    <property type="entry name" value="Trans_reg_C"/>
    <property type="match status" value="1"/>
</dbReference>
<evidence type="ECO:0000256" key="5">
    <source>
        <dbReference type="ARBA" id="ARBA00023125"/>
    </source>
</evidence>
<dbReference type="Gene3D" id="1.10.10.10">
    <property type="entry name" value="Winged helix-like DNA-binding domain superfamily/Winged helix DNA-binding domain"/>
    <property type="match status" value="1"/>
</dbReference>
<dbReference type="Gene3D" id="6.10.250.690">
    <property type="match status" value="1"/>
</dbReference>
<dbReference type="SMART" id="SM00862">
    <property type="entry name" value="Trans_reg_C"/>
    <property type="match status" value="1"/>
</dbReference>
<organism evidence="12 13">
    <name type="scientific">Candidatus Scatomorpha intestinavium</name>
    <dbReference type="NCBI Taxonomy" id="2840922"/>
    <lineage>
        <taxon>Bacteria</taxon>
        <taxon>Bacillati</taxon>
        <taxon>Bacillota</taxon>
        <taxon>Clostridia</taxon>
        <taxon>Eubacteriales</taxon>
        <taxon>Candidatus Scatomorpha</taxon>
    </lineage>
</organism>
<evidence type="ECO:0000256" key="4">
    <source>
        <dbReference type="ARBA" id="ARBA00023015"/>
    </source>
</evidence>
<dbReference type="InterPro" id="IPR036388">
    <property type="entry name" value="WH-like_DNA-bd_sf"/>
</dbReference>
<dbReference type="PROSITE" id="PS50110">
    <property type="entry name" value="RESPONSE_REGULATORY"/>
    <property type="match status" value="1"/>
</dbReference>
<dbReference type="EMBL" id="DVGA01000114">
    <property type="protein sequence ID" value="HIQ79547.1"/>
    <property type="molecule type" value="Genomic_DNA"/>
</dbReference>
<dbReference type="InterPro" id="IPR016032">
    <property type="entry name" value="Sig_transdc_resp-reg_C-effctor"/>
</dbReference>
<feature type="domain" description="Response regulatory" evidence="10">
    <location>
        <begin position="4"/>
        <end position="117"/>
    </location>
</feature>
<protein>
    <recommendedName>
        <fullName evidence="1">Stage 0 sporulation protein A homolog</fullName>
    </recommendedName>
</protein>
<feature type="DNA-binding region" description="OmpR/PhoB-type" evidence="9">
    <location>
        <begin position="134"/>
        <end position="232"/>
    </location>
</feature>
<evidence type="ECO:0000256" key="1">
    <source>
        <dbReference type="ARBA" id="ARBA00018672"/>
    </source>
</evidence>
<dbReference type="FunFam" id="3.40.50.2300:FF:000001">
    <property type="entry name" value="DNA-binding response regulator PhoB"/>
    <property type="match status" value="1"/>
</dbReference>
<accession>A0A9D0ZG65</accession>
<dbReference type="FunFam" id="1.10.10.10:FF:000018">
    <property type="entry name" value="DNA-binding response regulator ResD"/>
    <property type="match status" value="1"/>
</dbReference>
<evidence type="ECO:0000256" key="9">
    <source>
        <dbReference type="PROSITE-ProRule" id="PRU01091"/>
    </source>
</evidence>
<dbReference type="PROSITE" id="PS51755">
    <property type="entry name" value="OMPR_PHOB"/>
    <property type="match status" value="1"/>
</dbReference>
<dbReference type="InterPro" id="IPR001789">
    <property type="entry name" value="Sig_transdc_resp-reg_receiver"/>
</dbReference>
<dbReference type="SUPFAM" id="SSF52172">
    <property type="entry name" value="CheY-like"/>
    <property type="match status" value="1"/>
</dbReference>
<dbReference type="PANTHER" id="PTHR48111:SF2">
    <property type="entry name" value="RESPONSE REGULATOR SAER"/>
    <property type="match status" value="1"/>
</dbReference>
<evidence type="ECO:0000256" key="8">
    <source>
        <dbReference type="PROSITE-ProRule" id="PRU00169"/>
    </source>
</evidence>
<dbReference type="Gene3D" id="3.40.50.2300">
    <property type="match status" value="1"/>
</dbReference>
<evidence type="ECO:0000259" key="10">
    <source>
        <dbReference type="PROSITE" id="PS50110"/>
    </source>
</evidence>
<comment type="caution">
    <text evidence="12">The sequence shown here is derived from an EMBL/GenBank/DDBJ whole genome shotgun (WGS) entry which is preliminary data.</text>
</comment>
<dbReference type="GO" id="GO:0006355">
    <property type="term" value="P:regulation of DNA-templated transcription"/>
    <property type="evidence" value="ECO:0007669"/>
    <property type="project" value="InterPro"/>
</dbReference>
<keyword evidence="2 8" id="KW-0597">Phosphoprotein</keyword>
<reference evidence="12" key="1">
    <citation type="submission" date="2020-10" db="EMBL/GenBank/DDBJ databases">
        <authorList>
            <person name="Gilroy R."/>
        </authorList>
    </citation>
    <scope>NUCLEOTIDE SEQUENCE</scope>
    <source>
        <strain evidence="12">ChiBcolR7-354</strain>
    </source>
</reference>
<evidence type="ECO:0000313" key="12">
    <source>
        <dbReference type="EMBL" id="HIQ79547.1"/>
    </source>
</evidence>
<dbReference type="Proteomes" id="UP000824262">
    <property type="component" value="Unassembled WGS sequence"/>
</dbReference>
<dbReference type="SUPFAM" id="SSF46894">
    <property type="entry name" value="C-terminal effector domain of the bipartite response regulators"/>
    <property type="match status" value="1"/>
</dbReference>
<feature type="modified residue" description="4-aspartylphosphate" evidence="8">
    <location>
        <position position="53"/>
    </location>
</feature>
<evidence type="ECO:0000256" key="7">
    <source>
        <dbReference type="ARBA" id="ARBA00024867"/>
    </source>
</evidence>